<evidence type="ECO:0000313" key="8">
    <source>
        <dbReference type="EMBL" id="MEX3596065.1"/>
    </source>
</evidence>
<dbReference type="InterPro" id="IPR020846">
    <property type="entry name" value="MFS_dom"/>
</dbReference>
<reference evidence="8 9" key="1">
    <citation type="journal article" date="2024" name="Fungal Genet. Biol.">
        <title>The porcine skin microbiome exhibits broad fungal antagonism.</title>
        <authorList>
            <person name="De La Cruz K.F."/>
            <person name="Townsend E.C."/>
            <person name="Alex Cheong J.Z."/>
            <person name="Salamzade R."/>
            <person name="Liu A."/>
            <person name="Sandstrom S."/>
            <person name="Davila E."/>
            <person name="Huang L."/>
            <person name="Xu K.H."/>
            <person name="Wu S.Y."/>
            <person name="Meudt J.J."/>
            <person name="Shanmuganayagam D."/>
            <person name="Gibson A.L.F."/>
            <person name="Kalan L.R."/>
        </authorList>
    </citation>
    <scope>NUCLEOTIDE SEQUENCE [LARGE SCALE GENOMIC DNA]</scope>
    <source>
        <strain evidence="8 9">LK2625</strain>
    </source>
</reference>
<feature type="transmembrane region" description="Helical" evidence="6">
    <location>
        <begin position="83"/>
        <end position="107"/>
    </location>
</feature>
<evidence type="ECO:0000256" key="1">
    <source>
        <dbReference type="ARBA" id="ARBA00004651"/>
    </source>
</evidence>
<dbReference type="CDD" id="cd17324">
    <property type="entry name" value="MFS_NepI_like"/>
    <property type="match status" value="1"/>
</dbReference>
<dbReference type="PANTHER" id="PTHR43124">
    <property type="entry name" value="PURINE EFFLUX PUMP PBUE"/>
    <property type="match status" value="1"/>
</dbReference>
<dbReference type="PANTHER" id="PTHR43124:SF3">
    <property type="entry name" value="CHLORAMPHENICOL EFFLUX PUMP RV0191"/>
    <property type="match status" value="1"/>
</dbReference>
<feature type="transmembrane region" description="Helical" evidence="6">
    <location>
        <begin position="146"/>
        <end position="168"/>
    </location>
</feature>
<feature type="transmembrane region" description="Helical" evidence="6">
    <location>
        <begin position="51"/>
        <end position="76"/>
    </location>
</feature>
<feature type="transmembrane region" description="Helical" evidence="6">
    <location>
        <begin position="293"/>
        <end position="311"/>
    </location>
</feature>
<keyword evidence="4 6" id="KW-1133">Transmembrane helix</keyword>
<feature type="domain" description="Major facilitator superfamily (MFS) profile" evidence="7">
    <location>
        <begin position="9"/>
        <end position="407"/>
    </location>
</feature>
<keyword evidence="2" id="KW-1003">Cell membrane</keyword>
<feature type="transmembrane region" description="Helical" evidence="6">
    <location>
        <begin position="262"/>
        <end position="281"/>
    </location>
</feature>
<gene>
    <name evidence="8" type="ORF">VVR66_15220</name>
</gene>
<keyword evidence="9" id="KW-1185">Reference proteome</keyword>
<evidence type="ECO:0000259" key="7">
    <source>
        <dbReference type="PROSITE" id="PS50850"/>
    </source>
</evidence>
<dbReference type="InterPro" id="IPR011701">
    <property type="entry name" value="MFS"/>
</dbReference>
<dbReference type="RefSeq" id="WP_368630114.1">
    <property type="nucleotide sequence ID" value="NZ_JAYWLU010000023.1"/>
</dbReference>
<feature type="transmembrane region" description="Helical" evidence="6">
    <location>
        <begin position="317"/>
        <end position="337"/>
    </location>
</feature>
<evidence type="ECO:0000313" key="9">
    <source>
        <dbReference type="Proteomes" id="UP001558481"/>
    </source>
</evidence>
<comment type="subcellular location">
    <subcellularLocation>
        <location evidence="1">Cell membrane</location>
        <topology evidence="1">Multi-pass membrane protein</topology>
    </subcellularLocation>
</comment>
<protein>
    <submittedName>
        <fullName evidence="8">MFS transporter</fullName>
    </submittedName>
</protein>
<dbReference type="EMBL" id="JAYWLU010000023">
    <property type="protein sequence ID" value="MEX3596065.1"/>
    <property type="molecule type" value="Genomic_DNA"/>
</dbReference>
<dbReference type="PROSITE" id="PS50850">
    <property type="entry name" value="MFS"/>
    <property type="match status" value="1"/>
</dbReference>
<proteinExistence type="predicted"/>
<keyword evidence="3 6" id="KW-0812">Transmembrane</keyword>
<organism evidence="8 9">
    <name type="scientific">Kocuria carniphila</name>
    <dbReference type="NCBI Taxonomy" id="262208"/>
    <lineage>
        <taxon>Bacteria</taxon>
        <taxon>Bacillati</taxon>
        <taxon>Actinomycetota</taxon>
        <taxon>Actinomycetes</taxon>
        <taxon>Micrococcales</taxon>
        <taxon>Micrococcaceae</taxon>
        <taxon>Kocuria</taxon>
    </lineage>
</organism>
<feature type="transmembrane region" description="Helical" evidence="6">
    <location>
        <begin position="174"/>
        <end position="192"/>
    </location>
</feature>
<accession>A0ABV3V5N1</accession>
<evidence type="ECO:0000256" key="5">
    <source>
        <dbReference type="ARBA" id="ARBA00023136"/>
    </source>
</evidence>
<dbReference type="SUPFAM" id="SSF103473">
    <property type="entry name" value="MFS general substrate transporter"/>
    <property type="match status" value="1"/>
</dbReference>
<name>A0ABV3V5N1_9MICC</name>
<dbReference type="InterPro" id="IPR050189">
    <property type="entry name" value="MFS_Efflux_Transporters"/>
</dbReference>
<keyword evidence="5 6" id="KW-0472">Membrane</keyword>
<dbReference type="Pfam" id="PF07690">
    <property type="entry name" value="MFS_1"/>
    <property type="match status" value="1"/>
</dbReference>
<evidence type="ECO:0000256" key="4">
    <source>
        <dbReference type="ARBA" id="ARBA00022989"/>
    </source>
</evidence>
<dbReference type="Proteomes" id="UP001558481">
    <property type="component" value="Unassembled WGS sequence"/>
</dbReference>
<feature type="transmembrane region" description="Helical" evidence="6">
    <location>
        <begin position="358"/>
        <end position="378"/>
    </location>
</feature>
<feature type="transmembrane region" description="Helical" evidence="6">
    <location>
        <begin position="227"/>
        <end position="250"/>
    </location>
</feature>
<sequence length="411" mass="42003">MTGATLQTRLSGATIGKLVALAGATFVYVTFEVFPPVGLIQDIAASVNVTAGQVGLLVSGYAIIAALATIPTVALASHVSRRTALVASLLLLVIAEALTVASTTFAMLAISRIIAALTHGVVWSLVAPAAATLVPRERVGTATAVVFGGASLALILGSPGSTFIGGIIGWRATALVLAITTVMITVAVFWALRTSATANPEQTTPGGSSASEGATTPVRGAVSWRAIFVLCGISILLVTAHFITYTYFAVIITEITEQASNVVVFLTLFGITGAVGTFLIGRFIDLGPRRAEVVTMTTFAAGLAILALTLLPAPPAVTYAEVVIAVAVWGLAFAATGPVFQTGVMRIAEHDADRASSVYVTGVQIGIATGSALGAPILAQSFAWLPPVSAILALTVLLLVILRRPTSATVR</sequence>
<dbReference type="InterPro" id="IPR036259">
    <property type="entry name" value="MFS_trans_sf"/>
</dbReference>
<feature type="transmembrane region" description="Helical" evidence="6">
    <location>
        <begin position="12"/>
        <end position="31"/>
    </location>
</feature>
<feature type="transmembrane region" description="Helical" evidence="6">
    <location>
        <begin position="384"/>
        <end position="402"/>
    </location>
</feature>
<evidence type="ECO:0000256" key="3">
    <source>
        <dbReference type="ARBA" id="ARBA00022692"/>
    </source>
</evidence>
<evidence type="ECO:0000256" key="6">
    <source>
        <dbReference type="SAM" id="Phobius"/>
    </source>
</evidence>
<feature type="transmembrane region" description="Helical" evidence="6">
    <location>
        <begin position="113"/>
        <end position="134"/>
    </location>
</feature>
<dbReference type="Gene3D" id="1.20.1250.20">
    <property type="entry name" value="MFS general substrate transporter like domains"/>
    <property type="match status" value="1"/>
</dbReference>
<evidence type="ECO:0000256" key="2">
    <source>
        <dbReference type="ARBA" id="ARBA00022475"/>
    </source>
</evidence>
<comment type="caution">
    <text evidence="8">The sequence shown here is derived from an EMBL/GenBank/DDBJ whole genome shotgun (WGS) entry which is preliminary data.</text>
</comment>